<proteinExistence type="predicted"/>
<dbReference type="AlphaFoldDB" id="A0A9P4PE43"/>
<evidence type="ECO:0000256" key="1">
    <source>
        <dbReference type="SAM" id="Phobius"/>
    </source>
</evidence>
<evidence type="ECO:0000313" key="2">
    <source>
        <dbReference type="EMBL" id="KAF2441374.1"/>
    </source>
</evidence>
<organism evidence="2 3">
    <name type="scientific">Karstenula rhodostoma CBS 690.94</name>
    <dbReference type="NCBI Taxonomy" id="1392251"/>
    <lineage>
        <taxon>Eukaryota</taxon>
        <taxon>Fungi</taxon>
        <taxon>Dikarya</taxon>
        <taxon>Ascomycota</taxon>
        <taxon>Pezizomycotina</taxon>
        <taxon>Dothideomycetes</taxon>
        <taxon>Pleosporomycetidae</taxon>
        <taxon>Pleosporales</taxon>
        <taxon>Massarineae</taxon>
        <taxon>Didymosphaeriaceae</taxon>
        <taxon>Karstenula</taxon>
    </lineage>
</organism>
<feature type="transmembrane region" description="Helical" evidence="1">
    <location>
        <begin position="91"/>
        <end position="116"/>
    </location>
</feature>
<evidence type="ECO:0008006" key="4">
    <source>
        <dbReference type="Google" id="ProtNLM"/>
    </source>
</evidence>
<accession>A0A9P4PE43</accession>
<evidence type="ECO:0000313" key="3">
    <source>
        <dbReference type="Proteomes" id="UP000799764"/>
    </source>
</evidence>
<keyword evidence="3" id="KW-1185">Reference proteome</keyword>
<comment type="caution">
    <text evidence="2">The sequence shown here is derived from an EMBL/GenBank/DDBJ whole genome shotgun (WGS) entry which is preliminary data.</text>
</comment>
<gene>
    <name evidence="2" type="ORF">P171DRAFT_435037</name>
</gene>
<reference evidence="2" key="1">
    <citation type="journal article" date="2020" name="Stud. Mycol.">
        <title>101 Dothideomycetes genomes: a test case for predicting lifestyles and emergence of pathogens.</title>
        <authorList>
            <person name="Haridas S."/>
            <person name="Albert R."/>
            <person name="Binder M."/>
            <person name="Bloem J."/>
            <person name="Labutti K."/>
            <person name="Salamov A."/>
            <person name="Andreopoulos B."/>
            <person name="Baker S."/>
            <person name="Barry K."/>
            <person name="Bills G."/>
            <person name="Bluhm B."/>
            <person name="Cannon C."/>
            <person name="Castanera R."/>
            <person name="Culley D."/>
            <person name="Daum C."/>
            <person name="Ezra D."/>
            <person name="Gonzalez J."/>
            <person name="Henrissat B."/>
            <person name="Kuo A."/>
            <person name="Liang C."/>
            <person name="Lipzen A."/>
            <person name="Lutzoni F."/>
            <person name="Magnuson J."/>
            <person name="Mondo S."/>
            <person name="Nolan M."/>
            <person name="Ohm R."/>
            <person name="Pangilinan J."/>
            <person name="Park H.-J."/>
            <person name="Ramirez L."/>
            <person name="Alfaro M."/>
            <person name="Sun H."/>
            <person name="Tritt A."/>
            <person name="Yoshinaga Y."/>
            <person name="Zwiers L.-H."/>
            <person name="Turgeon B."/>
            <person name="Goodwin S."/>
            <person name="Spatafora J."/>
            <person name="Crous P."/>
            <person name="Grigoriev I."/>
        </authorList>
    </citation>
    <scope>NUCLEOTIDE SEQUENCE</scope>
    <source>
        <strain evidence="2">CBS 690.94</strain>
    </source>
</reference>
<dbReference type="Proteomes" id="UP000799764">
    <property type="component" value="Unassembled WGS sequence"/>
</dbReference>
<protein>
    <recommendedName>
        <fullName evidence="4">Transmembrane protein</fullName>
    </recommendedName>
</protein>
<keyword evidence="1" id="KW-1133">Transmembrane helix</keyword>
<feature type="transmembrane region" description="Helical" evidence="1">
    <location>
        <begin position="29"/>
        <end position="47"/>
    </location>
</feature>
<keyword evidence="1" id="KW-0812">Transmembrane</keyword>
<dbReference type="EMBL" id="MU001506">
    <property type="protein sequence ID" value="KAF2441374.1"/>
    <property type="molecule type" value="Genomic_DNA"/>
</dbReference>
<name>A0A9P4PE43_9PLEO</name>
<keyword evidence="1" id="KW-0472">Membrane</keyword>
<sequence length="124" mass="13727">MEIEPSASVRRLSKCSALAVAPFLSRRRLLLVVLVRSFTVLSLAVSWTSSPTHFSLAPFLFTLPWSSYPLLPTGPYHGALGLPVLALSPRLPLSFTFFFSAHPAPTTFSLFLAYALHWRPVLTK</sequence>